<proteinExistence type="predicted"/>
<dbReference type="PRINTS" id="PR00344">
    <property type="entry name" value="BCTRLSENSOR"/>
</dbReference>
<dbReference type="EMBL" id="SMFL01000010">
    <property type="protein sequence ID" value="TDE12028.1"/>
    <property type="molecule type" value="Genomic_DNA"/>
</dbReference>
<evidence type="ECO:0000256" key="3">
    <source>
        <dbReference type="ARBA" id="ARBA00022553"/>
    </source>
</evidence>
<keyword evidence="7" id="KW-0472">Membrane</keyword>
<dbReference type="InterPro" id="IPR036097">
    <property type="entry name" value="HisK_dim/P_sf"/>
</dbReference>
<dbReference type="SMART" id="SM00091">
    <property type="entry name" value="PAS"/>
    <property type="match status" value="1"/>
</dbReference>
<comment type="catalytic activity">
    <reaction evidence="1">
        <text>ATP + protein L-histidine = ADP + protein N-phospho-L-histidine.</text>
        <dbReference type="EC" id="2.7.13.3"/>
    </reaction>
</comment>
<dbReference type="SMART" id="SM00387">
    <property type="entry name" value="HATPase_c"/>
    <property type="match status" value="1"/>
</dbReference>
<dbReference type="Gene3D" id="3.30.565.10">
    <property type="entry name" value="Histidine kinase-like ATPase, C-terminal domain"/>
    <property type="match status" value="1"/>
</dbReference>
<evidence type="ECO:0000256" key="1">
    <source>
        <dbReference type="ARBA" id="ARBA00000085"/>
    </source>
</evidence>
<evidence type="ECO:0000259" key="9">
    <source>
        <dbReference type="PROSITE" id="PS50112"/>
    </source>
</evidence>
<dbReference type="Pfam" id="PF02518">
    <property type="entry name" value="HATPase_c"/>
    <property type="match status" value="1"/>
</dbReference>
<evidence type="ECO:0000256" key="4">
    <source>
        <dbReference type="ARBA" id="ARBA00022679"/>
    </source>
</evidence>
<dbReference type="GO" id="GO:0004721">
    <property type="term" value="F:phosphoprotein phosphatase activity"/>
    <property type="evidence" value="ECO:0007669"/>
    <property type="project" value="TreeGrafter"/>
</dbReference>
<dbReference type="Gene3D" id="3.30.450.20">
    <property type="entry name" value="PAS domain"/>
    <property type="match status" value="1"/>
</dbReference>
<evidence type="ECO:0000313" key="10">
    <source>
        <dbReference type="EMBL" id="TDE12028.1"/>
    </source>
</evidence>
<dbReference type="GO" id="GO:0005886">
    <property type="term" value="C:plasma membrane"/>
    <property type="evidence" value="ECO:0007669"/>
    <property type="project" value="TreeGrafter"/>
</dbReference>
<keyword evidence="6" id="KW-0902">Two-component regulatory system</keyword>
<evidence type="ECO:0000256" key="2">
    <source>
        <dbReference type="ARBA" id="ARBA00012438"/>
    </source>
</evidence>
<accession>A0A4V2Z3E4</accession>
<dbReference type="Proteomes" id="UP000294850">
    <property type="component" value="Unassembled WGS sequence"/>
</dbReference>
<dbReference type="Pfam" id="PF00989">
    <property type="entry name" value="PAS"/>
    <property type="match status" value="1"/>
</dbReference>
<dbReference type="InterPro" id="IPR035965">
    <property type="entry name" value="PAS-like_dom_sf"/>
</dbReference>
<evidence type="ECO:0000256" key="6">
    <source>
        <dbReference type="ARBA" id="ARBA00023012"/>
    </source>
</evidence>
<dbReference type="InterPro" id="IPR005467">
    <property type="entry name" value="His_kinase_dom"/>
</dbReference>
<evidence type="ECO:0000313" key="11">
    <source>
        <dbReference type="Proteomes" id="UP000294850"/>
    </source>
</evidence>
<keyword evidence="11" id="KW-1185">Reference proteome</keyword>
<dbReference type="OrthoDB" id="9810447at2"/>
<evidence type="ECO:0000256" key="5">
    <source>
        <dbReference type="ARBA" id="ARBA00022777"/>
    </source>
</evidence>
<feature type="domain" description="PAS" evidence="9">
    <location>
        <begin position="20"/>
        <end position="90"/>
    </location>
</feature>
<sequence length="418" mass="46364">MMSMSAFQPIAKMDTTSDINKGLHYRILQNIPVAILLIDQNYDFLFANSLFRNLTGLSLSQTSGTDWTDFIASDKRQHLFQVLSELKNQTFSSKKLSIQLTSKPDSRTSLMITSEQDDKLGWLYSLTFLPSETKIIVPEIDILDLKSNESDLNQHTDRTREISLIGKNDEATEVKLADRQALSEKYIAELKASNRLKDKILAIISHDMSAPIASLKGLTSSLLDEELSEKERALVRESLLKQLDSVSELTENLLRWATNSFTKQGPGKTEPIKLLDVVDRNVQLIAPQAFTKKIKITSKIPAGLFVRANKDQLHIVIRNIITNSMKYTPANGEIDISGNALKSIVQIRVKDTGIGITSEQLATLFTYTQNSTYGTNGEKGIGLGLMLCKEYVEANGGKISVSSIVHSGTTVLIELPAD</sequence>
<dbReference type="SMART" id="SM00388">
    <property type="entry name" value="HisKA"/>
    <property type="match status" value="1"/>
</dbReference>
<dbReference type="GO" id="GO:0016036">
    <property type="term" value="P:cellular response to phosphate starvation"/>
    <property type="evidence" value="ECO:0007669"/>
    <property type="project" value="TreeGrafter"/>
</dbReference>
<dbReference type="NCBIfam" id="TIGR00229">
    <property type="entry name" value="sensory_box"/>
    <property type="match status" value="1"/>
</dbReference>
<dbReference type="GO" id="GO:0006355">
    <property type="term" value="P:regulation of DNA-templated transcription"/>
    <property type="evidence" value="ECO:0007669"/>
    <property type="project" value="InterPro"/>
</dbReference>
<name>A0A4V2Z3E4_9BACT</name>
<dbReference type="SUPFAM" id="SSF47384">
    <property type="entry name" value="Homodimeric domain of signal transducing histidine kinase"/>
    <property type="match status" value="1"/>
</dbReference>
<organism evidence="10 11">
    <name type="scientific">Dyadobacter psychrotolerans</name>
    <dbReference type="NCBI Taxonomy" id="2541721"/>
    <lineage>
        <taxon>Bacteria</taxon>
        <taxon>Pseudomonadati</taxon>
        <taxon>Bacteroidota</taxon>
        <taxon>Cytophagia</taxon>
        <taxon>Cytophagales</taxon>
        <taxon>Spirosomataceae</taxon>
        <taxon>Dyadobacter</taxon>
    </lineage>
</organism>
<dbReference type="InterPro" id="IPR013767">
    <property type="entry name" value="PAS_fold"/>
</dbReference>
<dbReference type="InterPro" id="IPR000014">
    <property type="entry name" value="PAS"/>
</dbReference>
<dbReference type="InterPro" id="IPR003661">
    <property type="entry name" value="HisK_dim/P_dom"/>
</dbReference>
<dbReference type="GO" id="GO:0000155">
    <property type="term" value="F:phosphorelay sensor kinase activity"/>
    <property type="evidence" value="ECO:0007669"/>
    <property type="project" value="InterPro"/>
</dbReference>
<feature type="domain" description="Histidine kinase" evidence="8">
    <location>
        <begin position="203"/>
        <end position="418"/>
    </location>
</feature>
<comment type="caution">
    <text evidence="10">The sequence shown here is derived from an EMBL/GenBank/DDBJ whole genome shotgun (WGS) entry which is preliminary data.</text>
</comment>
<dbReference type="CDD" id="cd00082">
    <property type="entry name" value="HisKA"/>
    <property type="match status" value="1"/>
</dbReference>
<dbReference type="CDD" id="cd00130">
    <property type="entry name" value="PAS"/>
    <property type="match status" value="1"/>
</dbReference>
<keyword evidence="3" id="KW-0597">Phosphoprotein</keyword>
<dbReference type="Gene3D" id="1.10.287.130">
    <property type="match status" value="1"/>
</dbReference>
<dbReference type="InterPro" id="IPR050351">
    <property type="entry name" value="BphY/WalK/GraS-like"/>
</dbReference>
<dbReference type="InterPro" id="IPR003594">
    <property type="entry name" value="HATPase_dom"/>
</dbReference>
<dbReference type="SUPFAM" id="SSF55785">
    <property type="entry name" value="PYP-like sensor domain (PAS domain)"/>
    <property type="match status" value="1"/>
</dbReference>
<evidence type="ECO:0000256" key="7">
    <source>
        <dbReference type="ARBA" id="ARBA00023136"/>
    </source>
</evidence>
<keyword evidence="5" id="KW-0418">Kinase</keyword>
<dbReference type="PANTHER" id="PTHR45453">
    <property type="entry name" value="PHOSPHATE REGULON SENSOR PROTEIN PHOR"/>
    <property type="match status" value="1"/>
</dbReference>
<dbReference type="EC" id="2.7.13.3" evidence="2"/>
<gene>
    <name evidence="10" type="ORF">E0F88_23525</name>
</gene>
<dbReference type="PANTHER" id="PTHR45453:SF1">
    <property type="entry name" value="PHOSPHATE REGULON SENSOR PROTEIN PHOR"/>
    <property type="match status" value="1"/>
</dbReference>
<keyword evidence="4" id="KW-0808">Transferase</keyword>
<dbReference type="InterPro" id="IPR036890">
    <property type="entry name" value="HATPase_C_sf"/>
</dbReference>
<protein>
    <recommendedName>
        <fullName evidence="2">histidine kinase</fullName>
        <ecNumber evidence="2">2.7.13.3</ecNumber>
    </recommendedName>
</protein>
<dbReference type="PROSITE" id="PS50112">
    <property type="entry name" value="PAS"/>
    <property type="match status" value="1"/>
</dbReference>
<dbReference type="InterPro" id="IPR004358">
    <property type="entry name" value="Sig_transdc_His_kin-like_C"/>
</dbReference>
<dbReference type="Pfam" id="PF00512">
    <property type="entry name" value="HisKA"/>
    <property type="match status" value="1"/>
</dbReference>
<dbReference type="SUPFAM" id="SSF55874">
    <property type="entry name" value="ATPase domain of HSP90 chaperone/DNA topoisomerase II/histidine kinase"/>
    <property type="match status" value="1"/>
</dbReference>
<dbReference type="AlphaFoldDB" id="A0A4V2Z3E4"/>
<dbReference type="PROSITE" id="PS50109">
    <property type="entry name" value="HIS_KIN"/>
    <property type="match status" value="1"/>
</dbReference>
<reference evidence="10 11" key="1">
    <citation type="submission" date="2019-03" db="EMBL/GenBank/DDBJ databases">
        <title>Dyadobacter AR-3-6 sp. nov., isolated from arctic soil.</title>
        <authorList>
            <person name="Chaudhary D.K."/>
        </authorList>
    </citation>
    <scope>NUCLEOTIDE SEQUENCE [LARGE SCALE GENOMIC DNA]</scope>
    <source>
        <strain evidence="10 11">AR-3-6</strain>
    </source>
</reference>
<evidence type="ECO:0000259" key="8">
    <source>
        <dbReference type="PROSITE" id="PS50109"/>
    </source>
</evidence>